<evidence type="ECO:0000256" key="11">
    <source>
        <dbReference type="RuleBase" id="RU003357"/>
    </source>
</evidence>
<dbReference type="InterPro" id="IPR012910">
    <property type="entry name" value="Plug_dom"/>
</dbReference>
<accession>A0A291QV39</accession>
<dbReference type="Gene3D" id="2.40.170.20">
    <property type="entry name" value="TonB-dependent receptor, beta-barrel domain"/>
    <property type="match status" value="1"/>
</dbReference>
<dbReference type="RefSeq" id="WP_098194129.1">
    <property type="nucleotide sequence ID" value="NZ_CP023777.1"/>
</dbReference>
<dbReference type="PANTHER" id="PTHR30069">
    <property type="entry name" value="TONB-DEPENDENT OUTER MEMBRANE RECEPTOR"/>
    <property type="match status" value="1"/>
</dbReference>
<keyword evidence="7 10" id="KW-0472">Membrane</keyword>
<dbReference type="InterPro" id="IPR039426">
    <property type="entry name" value="TonB-dep_rcpt-like"/>
</dbReference>
<evidence type="ECO:0000259" key="14">
    <source>
        <dbReference type="Pfam" id="PF07715"/>
    </source>
</evidence>
<sequence length="669" mass="77012">MQFIEQKRSLKTASLCLLCCLFCCVQLFAQEDSSQVRQLKEVPVFGSKVYSGLSPVQTLQGGALQRLASQSVADAIRYFSGVQVKDYGGIGGLKTVDVRSMGTNHTGVFYNGVQVGNAQNGQVDLGRFSLDNMESVALVNGQLAQSLQTARDYATAASIYLQTKQPTFEAGRNSMLKGSFKTGSFGLMNPSLLYQRKLHSKLDASFNLEWVQATGRYKFRYRKKDGYDTTAYRKNGDVEALRAEMSLFAHVWKGQWNTHFYFYDAEKGLPGFIVNGVFGHVDRQWDRNFFVQSSFKKPVASRYSFMLNTKFASDYTRYLAPDTMILYLDNRYKQQEYYISFAQKFVLTSFWDINLSTDWVHQNMTANLVNFSYPTRDSYLAALSTTLHWDRFRLQGNILGTKTRERVEKNKPANPQDELTPALFVDWQPFSISPFKINAFYKRIFRMPTFNDLYYTEIGNAGLKPEFATQYNLGLRYALNFGTEAQHQVGIEVDGYYNEVSQKIVAMPTASQFRWTMMNLGHVEIRGIDVKAHATYNFESGLIGSARFSYTYQKAQDFTDKKDSFYGDQILYIPWHSGSCILSANYKRWDLNYSLIYTGERYNAKANIPENYVQPWYTSDFTFSKYMVLKRNKLRLTAQVNNIFNQYYDVVLNYPMPGRNYKFIISLQI</sequence>
<dbReference type="OrthoDB" id="9762903at2"/>
<evidence type="ECO:0000256" key="9">
    <source>
        <dbReference type="ARBA" id="ARBA00023237"/>
    </source>
</evidence>
<dbReference type="GO" id="GO:0044718">
    <property type="term" value="P:siderophore transmembrane transport"/>
    <property type="evidence" value="ECO:0007669"/>
    <property type="project" value="TreeGrafter"/>
</dbReference>
<dbReference type="InterPro" id="IPR000531">
    <property type="entry name" value="Beta-barrel_TonB"/>
</dbReference>
<gene>
    <name evidence="15" type="ORF">COR50_11585</name>
</gene>
<feature type="chain" id="PRO_5012516396" evidence="12">
    <location>
        <begin position="30"/>
        <end position="669"/>
    </location>
</feature>
<keyword evidence="5 12" id="KW-0732">Signal</keyword>
<keyword evidence="4 10" id="KW-0812">Transmembrane</keyword>
<dbReference type="Pfam" id="PF07715">
    <property type="entry name" value="Plug"/>
    <property type="match status" value="1"/>
</dbReference>
<evidence type="ECO:0000256" key="12">
    <source>
        <dbReference type="SAM" id="SignalP"/>
    </source>
</evidence>
<evidence type="ECO:0000256" key="1">
    <source>
        <dbReference type="ARBA" id="ARBA00004571"/>
    </source>
</evidence>
<keyword evidence="3 10" id="KW-1134">Transmembrane beta strand</keyword>
<comment type="similarity">
    <text evidence="10 11">Belongs to the TonB-dependent receptor family.</text>
</comment>
<dbReference type="EMBL" id="CP023777">
    <property type="protein sequence ID" value="ATL47752.1"/>
    <property type="molecule type" value="Genomic_DNA"/>
</dbReference>
<feature type="domain" description="TonB-dependent receptor plug" evidence="14">
    <location>
        <begin position="54"/>
        <end position="141"/>
    </location>
</feature>
<dbReference type="AlphaFoldDB" id="A0A291QV39"/>
<reference evidence="15 16" key="1">
    <citation type="submission" date="2017-10" db="EMBL/GenBank/DDBJ databases">
        <title>Paenichitinophaga pekingensis gen. nov., sp. nov., isolated from activated sludge.</title>
        <authorList>
            <person name="Jin D."/>
            <person name="Kong X."/>
            <person name="Deng Y."/>
            <person name="Bai Z."/>
        </authorList>
    </citation>
    <scope>NUCLEOTIDE SEQUENCE [LARGE SCALE GENOMIC DNA]</scope>
    <source>
        <strain evidence="15 16">13</strain>
    </source>
</reference>
<evidence type="ECO:0000259" key="13">
    <source>
        <dbReference type="Pfam" id="PF00593"/>
    </source>
</evidence>
<dbReference type="InterPro" id="IPR036942">
    <property type="entry name" value="Beta-barrel_TonB_sf"/>
</dbReference>
<keyword evidence="16" id="KW-1185">Reference proteome</keyword>
<proteinExistence type="inferred from homology"/>
<dbReference type="PANTHER" id="PTHR30069:SF29">
    <property type="entry name" value="HEMOGLOBIN AND HEMOGLOBIN-HAPTOGLOBIN-BINDING PROTEIN 1-RELATED"/>
    <property type="match status" value="1"/>
</dbReference>
<feature type="signal peptide" evidence="12">
    <location>
        <begin position="1"/>
        <end position="29"/>
    </location>
</feature>
<dbReference type="GO" id="GO:0009279">
    <property type="term" value="C:cell outer membrane"/>
    <property type="evidence" value="ECO:0007669"/>
    <property type="project" value="UniProtKB-SubCell"/>
</dbReference>
<evidence type="ECO:0000256" key="5">
    <source>
        <dbReference type="ARBA" id="ARBA00022729"/>
    </source>
</evidence>
<keyword evidence="2 10" id="KW-0813">Transport</keyword>
<dbReference type="PROSITE" id="PS52016">
    <property type="entry name" value="TONB_DEPENDENT_REC_3"/>
    <property type="match status" value="1"/>
</dbReference>
<evidence type="ECO:0000256" key="6">
    <source>
        <dbReference type="ARBA" id="ARBA00023077"/>
    </source>
</evidence>
<dbReference type="GO" id="GO:0015344">
    <property type="term" value="F:siderophore uptake transmembrane transporter activity"/>
    <property type="evidence" value="ECO:0007669"/>
    <property type="project" value="TreeGrafter"/>
</dbReference>
<dbReference type="Pfam" id="PF00593">
    <property type="entry name" value="TonB_dep_Rec_b-barrel"/>
    <property type="match status" value="1"/>
</dbReference>
<keyword evidence="8 15" id="KW-0675">Receptor</keyword>
<protein>
    <submittedName>
        <fullName evidence="15">TonB-dependent receptor</fullName>
    </submittedName>
</protein>
<evidence type="ECO:0000256" key="10">
    <source>
        <dbReference type="PROSITE-ProRule" id="PRU01360"/>
    </source>
</evidence>
<dbReference type="Gene3D" id="2.170.130.10">
    <property type="entry name" value="TonB-dependent receptor, plug domain"/>
    <property type="match status" value="1"/>
</dbReference>
<dbReference type="Proteomes" id="UP000220133">
    <property type="component" value="Chromosome"/>
</dbReference>
<feature type="domain" description="TonB-dependent receptor-like beta-barrel" evidence="13">
    <location>
        <begin position="203"/>
        <end position="643"/>
    </location>
</feature>
<evidence type="ECO:0000256" key="4">
    <source>
        <dbReference type="ARBA" id="ARBA00022692"/>
    </source>
</evidence>
<keyword evidence="6 11" id="KW-0798">TonB box</keyword>
<dbReference type="InterPro" id="IPR037066">
    <property type="entry name" value="Plug_dom_sf"/>
</dbReference>
<evidence type="ECO:0000256" key="8">
    <source>
        <dbReference type="ARBA" id="ARBA00023170"/>
    </source>
</evidence>
<organism evidence="15 16">
    <name type="scientific">Chitinophaga caeni</name>
    <dbReference type="NCBI Taxonomy" id="2029983"/>
    <lineage>
        <taxon>Bacteria</taxon>
        <taxon>Pseudomonadati</taxon>
        <taxon>Bacteroidota</taxon>
        <taxon>Chitinophagia</taxon>
        <taxon>Chitinophagales</taxon>
        <taxon>Chitinophagaceae</taxon>
        <taxon>Chitinophaga</taxon>
    </lineage>
</organism>
<dbReference type="SUPFAM" id="SSF56935">
    <property type="entry name" value="Porins"/>
    <property type="match status" value="1"/>
</dbReference>
<evidence type="ECO:0000256" key="3">
    <source>
        <dbReference type="ARBA" id="ARBA00022452"/>
    </source>
</evidence>
<comment type="subcellular location">
    <subcellularLocation>
        <location evidence="1 10">Cell outer membrane</location>
        <topology evidence="1 10">Multi-pass membrane protein</topology>
    </subcellularLocation>
</comment>
<evidence type="ECO:0000256" key="7">
    <source>
        <dbReference type="ARBA" id="ARBA00023136"/>
    </source>
</evidence>
<evidence type="ECO:0000256" key="2">
    <source>
        <dbReference type="ARBA" id="ARBA00022448"/>
    </source>
</evidence>
<evidence type="ECO:0000313" key="15">
    <source>
        <dbReference type="EMBL" id="ATL47752.1"/>
    </source>
</evidence>
<keyword evidence="9 10" id="KW-0998">Cell outer membrane</keyword>
<evidence type="ECO:0000313" key="16">
    <source>
        <dbReference type="Proteomes" id="UP000220133"/>
    </source>
</evidence>
<dbReference type="KEGG" id="cbae:COR50_11585"/>
<name>A0A291QV39_9BACT</name>